<reference evidence="1" key="1">
    <citation type="journal article" date="2020" name="Stud. Mycol.">
        <title>101 Dothideomycetes genomes: a test case for predicting lifestyles and emergence of pathogens.</title>
        <authorList>
            <person name="Haridas S."/>
            <person name="Albert R."/>
            <person name="Binder M."/>
            <person name="Bloem J."/>
            <person name="Labutti K."/>
            <person name="Salamov A."/>
            <person name="Andreopoulos B."/>
            <person name="Baker S."/>
            <person name="Barry K."/>
            <person name="Bills G."/>
            <person name="Bluhm B."/>
            <person name="Cannon C."/>
            <person name="Castanera R."/>
            <person name="Culley D."/>
            <person name="Daum C."/>
            <person name="Ezra D."/>
            <person name="Gonzalez J."/>
            <person name="Henrissat B."/>
            <person name="Kuo A."/>
            <person name="Liang C."/>
            <person name="Lipzen A."/>
            <person name="Lutzoni F."/>
            <person name="Magnuson J."/>
            <person name="Mondo S."/>
            <person name="Nolan M."/>
            <person name="Ohm R."/>
            <person name="Pangilinan J."/>
            <person name="Park H.-J."/>
            <person name="Ramirez L."/>
            <person name="Alfaro M."/>
            <person name="Sun H."/>
            <person name="Tritt A."/>
            <person name="Yoshinaga Y."/>
            <person name="Zwiers L.-H."/>
            <person name="Turgeon B."/>
            <person name="Goodwin S."/>
            <person name="Spatafora J."/>
            <person name="Crous P."/>
            <person name="Grigoriev I."/>
        </authorList>
    </citation>
    <scope>NUCLEOTIDE SEQUENCE</scope>
    <source>
        <strain evidence="1">CBS 116005</strain>
    </source>
</reference>
<dbReference type="AlphaFoldDB" id="A0A6G1L6P3"/>
<accession>A0A6G1L6P3</accession>
<evidence type="ECO:0000313" key="2">
    <source>
        <dbReference type="Proteomes" id="UP000799436"/>
    </source>
</evidence>
<organism evidence="1 2">
    <name type="scientific">Teratosphaeria nubilosa</name>
    <dbReference type="NCBI Taxonomy" id="161662"/>
    <lineage>
        <taxon>Eukaryota</taxon>
        <taxon>Fungi</taxon>
        <taxon>Dikarya</taxon>
        <taxon>Ascomycota</taxon>
        <taxon>Pezizomycotina</taxon>
        <taxon>Dothideomycetes</taxon>
        <taxon>Dothideomycetidae</taxon>
        <taxon>Mycosphaerellales</taxon>
        <taxon>Teratosphaeriaceae</taxon>
        <taxon>Teratosphaeria</taxon>
    </lineage>
</organism>
<dbReference type="EMBL" id="ML995846">
    <property type="protein sequence ID" value="KAF2768229.1"/>
    <property type="molecule type" value="Genomic_DNA"/>
</dbReference>
<name>A0A6G1L6P3_9PEZI</name>
<dbReference type="OrthoDB" id="3847300at2759"/>
<evidence type="ECO:0000313" key="1">
    <source>
        <dbReference type="EMBL" id="KAF2768229.1"/>
    </source>
</evidence>
<sequence length="129" mass="14767">MPQITMAVLHARDKLNEKSLKRRAATIRKQIGTAGKWHYEEEEFEFRDYRSKAAFEPDSEYDVSDYAPCGNVKIAELVSLLSLTEGVMKWPERQDAGVVTQVILRVYVNQDTLEVAQYTTADIPDLVEE</sequence>
<dbReference type="Proteomes" id="UP000799436">
    <property type="component" value="Unassembled WGS sequence"/>
</dbReference>
<protein>
    <submittedName>
        <fullName evidence="1">Uncharacterized protein</fullName>
    </submittedName>
</protein>
<gene>
    <name evidence="1" type="ORF">EJ03DRAFT_122679</name>
</gene>
<proteinExistence type="predicted"/>
<keyword evidence="2" id="KW-1185">Reference proteome</keyword>